<dbReference type="EMBL" id="CACVBR010000001">
    <property type="protein sequence ID" value="CAA7193824.1"/>
    <property type="molecule type" value="Genomic_DNA"/>
</dbReference>
<gene>
    <name evidence="1" type="ORF">CHRY9293_00235</name>
</gene>
<dbReference type="Proteomes" id="UP000445144">
    <property type="component" value="Unassembled WGS sequence"/>
</dbReference>
<name>A0A6N4X4X8_9FLAO</name>
<evidence type="ECO:0000313" key="1">
    <source>
        <dbReference type="EMBL" id="CAA7193824.1"/>
    </source>
</evidence>
<dbReference type="AlphaFoldDB" id="A0A6N4X4X8"/>
<sequence length="123" mass="13809">MNTLKYIESYRNFILEFDASIKYHFFFGGNRYFVEHQAYSPTDEHMMNEYVNTAAGTLVEGFTDKLIGRGIRTITTEGKYINLASSRRTAHIITGDATGGGHARFGSLKSFRNGLTGSKYVSC</sequence>
<reference evidence="1 2" key="1">
    <citation type="submission" date="2020-01" db="EMBL/GenBank/DDBJ databases">
        <authorList>
            <person name="Rodrigo-Torres L."/>
            <person name="Arahal R. D."/>
            <person name="Lucena T."/>
        </authorList>
    </citation>
    <scope>NUCLEOTIDE SEQUENCE [LARGE SCALE GENOMIC DNA]</scope>
    <source>
        <strain evidence="1 2">CECT 9293</strain>
    </source>
</reference>
<keyword evidence="2" id="KW-1185">Reference proteome</keyword>
<protein>
    <submittedName>
        <fullName evidence="1">Uncharacterized protein</fullName>
    </submittedName>
</protein>
<proteinExistence type="predicted"/>
<dbReference type="RefSeq" id="WP_162031222.1">
    <property type="nucleotide sequence ID" value="NZ_CACVBR010000001.1"/>
</dbReference>
<evidence type="ECO:0000313" key="2">
    <source>
        <dbReference type="Proteomes" id="UP000445144"/>
    </source>
</evidence>
<organism evidence="1 2">
    <name type="scientific">Chryseobacterium potabilaquae</name>
    <dbReference type="NCBI Taxonomy" id="2675057"/>
    <lineage>
        <taxon>Bacteria</taxon>
        <taxon>Pseudomonadati</taxon>
        <taxon>Bacteroidota</taxon>
        <taxon>Flavobacteriia</taxon>
        <taxon>Flavobacteriales</taxon>
        <taxon>Weeksellaceae</taxon>
        <taxon>Chryseobacterium group</taxon>
        <taxon>Chryseobacterium</taxon>
    </lineage>
</organism>
<accession>A0A6N4X4X8</accession>